<protein>
    <submittedName>
        <fullName evidence="3">Gfo/Idh/MocA family oxidoreductase</fullName>
    </submittedName>
</protein>
<dbReference type="SUPFAM" id="SSF55347">
    <property type="entry name" value="Glyceraldehyde-3-phosphate dehydrogenase-like, C-terminal domain"/>
    <property type="match status" value="1"/>
</dbReference>
<keyword evidence="4" id="KW-1185">Reference proteome</keyword>
<dbReference type="Pfam" id="PF22725">
    <property type="entry name" value="GFO_IDH_MocA_C3"/>
    <property type="match status" value="1"/>
</dbReference>
<dbReference type="GO" id="GO:0000166">
    <property type="term" value="F:nucleotide binding"/>
    <property type="evidence" value="ECO:0007669"/>
    <property type="project" value="InterPro"/>
</dbReference>
<dbReference type="InterPro" id="IPR055170">
    <property type="entry name" value="GFO_IDH_MocA-like_dom"/>
</dbReference>
<dbReference type="RefSeq" id="WP_259623220.1">
    <property type="nucleotide sequence ID" value="NZ_JANYMP010000005.1"/>
</dbReference>
<dbReference type="InterPro" id="IPR036291">
    <property type="entry name" value="NAD(P)-bd_dom_sf"/>
</dbReference>
<accession>A0A9X3AF27</accession>
<organism evidence="3 4">
    <name type="scientific">Umezawaea endophytica</name>
    <dbReference type="NCBI Taxonomy" id="1654476"/>
    <lineage>
        <taxon>Bacteria</taxon>
        <taxon>Bacillati</taxon>
        <taxon>Actinomycetota</taxon>
        <taxon>Actinomycetes</taxon>
        <taxon>Pseudonocardiales</taxon>
        <taxon>Pseudonocardiaceae</taxon>
        <taxon>Umezawaea</taxon>
    </lineage>
</organism>
<dbReference type="Proteomes" id="UP001141259">
    <property type="component" value="Unassembled WGS sequence"/>
</dbReference>
<dbReference type="SUPFAM" id="SSF51735">
    <property type="entry name" value="NAD(P)-binding Rossmann-fold domains"/>
    <property type="match status" value="1"/>
</dbReference>
<name>A0A9X3AF27_9PSEU</name>
<dbReference type="PANTHER" id="PTHR43377:SF1">
    <property type="entry name" value="BILIVERDIN REDUCTASE A"/>
    <property type="match status" value="1"/>
</dbReference>
<gene>
    <name evidence="3" type="ORF">NZH93_12650</name>
</gene>
<sequence>MTPMHDSPLRLAIAGAAHPHVSYALDELAHRDDVLLVGVSDPDPTLVAASHTDHRALLAERRPDVVVVAGVYADRAEVVVDALRSGAHVLADKPLCTTLSDLDLIEETAAETGRVVSLMLEKRFYPETLAARALLDSGELGSLVLVAASSPHRLNRATRPAWFLRRETYGGVIGDLAVHDVDLVLALSGATEGTVTAIGDRNAEFPLHGAVLLRAGDVAATIETSWLTPAASPWHGDYRMRLTGTEGTAELLWARGELTATTNDRPLWTVPLPEGGRPAADALVAFATGRVPRVGTAESVTATRIALLAQDSADNGGVVHRWTGGPR</sequence>
<dbReference type="Gene3D" id="3.40.50.720">
    <property type="entry name" value="NAD(P)-binding Rossmann-like Domain"/>
    <property type="match status" value="1"/>
</dbReference>
<dbReference type="AlphaFoldDB" id="A0A9X3AF27"/>
<evidence type="ECO:0000313" key="4">
    <source>
        <dbReference type="Proteomes" id="UP001141259"/>
    </source>
</evidence>
<dbReference type="InterPro" id="IPR051450">
    <property type="entry name" value="Gfo/Idh/MocA_Oxidoreductases"/>
</dbReference>
<dbReference type="EMBL" id="JANYMP010000005">
    <property type="protein sequence ID" value="MCS7477706.1"/>
    <property type="molecule type" value="Genomic_DNA"/>
</dbReference>
<reference evidence="3" key="1">
    <citation type="submission" date="2022-08" db="EMBL/GenBank/DDBJ databases">
        <authorList>
            <person name="Tistechok S."/>
            <person name="Samborskyy M."/>
            <person name="Roman I."/>
        </authorList>
    </citation>
    <scope>NUCLEOTIDE SEQUENCE</scope>
    <source>
        <strain evidence="3">DSM 103496</strain>
    </source>
</reference>
<feature type="domain" description="Gfo/Idh/MocA-like oxidoreductase N-terminal" evidence="1">
    <location>
        <begin position="29"/>
        <end position="117"/>
    </location>
</feature>
<dbReference type="PANTHER" id="PTHR43377">
    <property type="entry name" value="BILIVERDIN REDUCTASE A"/>
    <property type="match status" value="1"/>
</dbReference>
<comment type="caution">
    <text evidence="3">The sequence shown here is derived from an EMBL/GenBank/DDBJ whole genome shotgun (WGS) entry which is preliminary data.</text>
</comment>
<dbReference type="Pfam" id="PF01408">
    <property type="entry name" value="GFO_IDH_MocA"/>
    <property type="match status" value="1"/>
</dbReference>
<evidence type="ECO:0000259" key="2">
    <source>
        <dbReference type="Pfam" id="PF22725"/>
    </source>
</evidence>
<feature type="domain" description="GFO/IDH/MocA-like oxidoreductase" evidence="2">
    <location>
        <begin position="129"/>
        <end position="250"/>
    </location>
</feature>
<dbReference type="Gene3D" id="3.30.360.10">
    <property type="entry name" value="Dihydrodipicolinate Reductase, domain 2"/>
    <property type="match status" value="1"/>
</dbReference>
<proteinExistence type="predicted"/>
<dbReference type="InterPro" id="IPR000683">
    <property type="entry name" value="Gfo/Idh/MocA-like_OxRdtase_N"/>
</dbReference>
<evidence type="ECO:0000313" key="3">
    <source>
        <dbReference type="EMBL" id="MCS7477706.1"/>
    </source>
</evidence>
<evidence type="ECO:0000259" key="1">
    <source>
        <dbReference type="Pfam" id="PF01408"/>
    </source>
</evidence>